<name>A0A7S3D0M0_9EUKA</name>
<proteinExistence type="predicted"/>
<sequence length="253" mass="27863">MVEGFTYLHRHLCPAKLSPRSHRAGEGHSHEHGVLAGAPAPRVLRRSQGRSQTMKTATTLLRDSTWSAIVDQILSFGDILRRIRSKQGNVQEKAVASELTSNPAFCIGVITESNVTVPAFNASLSKSHLLWGWEQGKIQVKMPAPEHGIIEVLVDVIDVGTAAQFTVDDRNREQRDIGKVFISKAEVTLLFSQASNGSQHEAWKELTGERDHCAIVEVKGAVHLWQLQLIVAHAIADLLFARVSSKPHHIADD</sequence>
<organism evidence="1">
    <name type="scientific">Palpitomonas bilix</name>
    <dbReference type="NCBI Taxonomy" id="652834"/>
    <lineage>
        <taxon>Eukaryota</taxon>
        <taxon>Eukaryota incertae sedis</taxon>
    </lineage>
</organism>
<gene>
    <name evidence="1" type="ORF">PBIL07802_LOCUS3459</name>
</gene>
<dbReference type="AlphaFoldDB" id="A0A7S3D0M0"/>
<dbReference type="EMBL" id="HBIB01005725">
    <property type="protein sequence ID" value="CAE0241297.1"/>
    <property type="molecule type" value="Transcribed_RNA"/>
</dbReference>
<evidence type="ECO:0000313" key="1">
    <source>
        <dbReference type="EMBL" id="CAE0241297.1"/>
    </source>
</evidence>
<reference evidence="1" key="1">
    <citation type="submission" date="2021-01" db="EMBL/GenBank/DDBJ databases">
        <authorList>
            <person name="Corre E."/>
            <person name="Pelletier E."/>
            <person name="Niang G."/>
            <person name="Scheremetjew M."/>
            <person name="Finn R."/>
            <person name="Kale V."/>
            <person name="Holt S."/>
            <person name="Cochrane G."/>
            <person name="Meng A."/>
            <person name="Brown T."/>
            <person name="Cohen L."/>
        </authorList>
    </citation>
    <scope>NUCLEOTIDE SEQUENCE</scope>
    <source>
        <strain evidence="1">NIES-2562</strain>
    </source>
</reference>
<protein>
    <submittedName>
        <fullName evidence="1">Uncharacterized protein</fullName>
    </submittedName>
</protein>
<accession>A0A7S3D0M0</accession>